<proteinExistence type="predicted"/>
<organism evidence="2 3">
    <name type="scientific">Rubritalea profundi</name>
    <dbReference type="NCBI Taxonomy" id="1658618"/>
    <lineage>
        <taxon>Bacteria</taxon>
        <taxon>Pseudomonadati</taxon>
        <taxon>Verrucomicrobiota</taxon>
        <taxon>Verrucomicrobiia</taxon>
        <taxon>Verrucomicrobiales</taxon>
        <taxon>Rubritaleaceae</taxon>
        <taxon>Rubritalea</taxon>
    </lineage>
</organism>
<dbReference type="InterPro" id="IPR016071">
    <property type="entry name" value="Staphylococal_nuclease_OB-fold"/>
</dbReference>
<keyword evidence="3" id="KW-1185">Reference proteome</keyword>
<dbReference type="AlphaFoldDB" id="A0A2S7U628"/>
<protein>
    <recommendedName>
        <fullName evidence="1">TNase-like domain-containing protein</fullName>
    </recommendedName>
</protein>
<sequence>MVKKVNTTSWVLILLFVAVSSWLYQREANLYQIPVEQGLSDASELVVTDDYEVLNGCSLIKNRRNDGDSFFVKHPKGETEFRLYYVDAPESRYREYANGDTNGKRIHAQGTYFGGLDRETTTDLGAKGKRFVVDLLARKPFRVITRWEHVFSPERRYAFVVIEHHGKQVFLHELLIEMGYARIHTKPATMPGGGNIKLQLKKLRLLEKSAKNAKLGGWQ</sequence>
<dbReference type="InterPro" id="IPR035437">
    <property type="entry name" value="SNase_OB-fold_sf"/>
</dbReference>
<name>A0A2S7U628_9BACT</name>
<dbReference type="Proteomes" id="UP000239907">
    <property type="component" value="Unassembled WGS sequence"/>
</dbReference>
<dbReference type="Gene3D" id="2.40.50.90">
    <property type="match status" value="1"/>
</dbReference>
<gene>
    <name evidence="2" type="ORF">BSZ32_14855</name>
</gene>
<reference evidence="2 3" key="1">
    <citation type="submission" date="2016-12" db="EMBL/GenBank/DDBJ databases">
        <title>Study of bacterial adaptation to deep sea.</title>
        <authorList>
            <person name="Song J."/>
            <person name="Yoshizawa S."/>
            <person name="Kogure K."/>
        </authorList>
    </citation>
    <scope>NUCLEOTIDE SEQUENCE [LARGE SCALE GENOMIC DNA]</scope>
    <source>
        <strain evidence="2 3">SAORIC-165</strain>
    </source>
</reference>
<dbReference type="RefSeq" id="WP_105044149.1">
    <property type="nucleotide sequence ID" value="NZ_MQWA01000001.1"/>
</dbReference>
<dbReference type="SMART" id="SM00318">
    <property type="entry name" value="SNc"/>
    <property type="match status" value="1"/>
</dbReference>
<dbReference type="EMBL" id="MQWA01000001">
    <property type="protein sequence ID" value="PQJ29643.1"/>
    <property type="molecule type" value="Genomic_DNA"/>
</dbReference>
<evidence type="ECO:0000313" key="3">
    <source>
        <dbReference type="Proteomes" id="UP000239907"/>
    </source>
</evidence>
<feature type="domain" description="TNase-like" evidence="1">
    <location>
        <begin position="62"/>
        <end position="219"/>
    </location>
</feature>
<dbReference type="SUPFAM" id="SSF50199">
    <property type="entry name" value="Staphylococcal nuclease"/>
    <property type="match status" value="1"/>
</dbReference>
<accession>A0A2S7U628</accession>
<dbReference type="OrthoDB" id="194330at2"/>
<evidence type="ECO:0000313" key="2">
    <source>
        <dbReference type="EMBL" id="PQJ29643.1"/>
    </source>
</evidence>
<comment type="caution">
    <text evidence="2">The sequence shown here is derived from an EMBL/GenBank/DDBJ whole genome shotgun (WGS) entry which is preliminary data.</text>
</comment>
<evidence type="ECO:0000259" key="1">
    <source>
        <dbReference type="SMART" id="SM00318"/>
    </source>
</evidence>